<evidence type="ECO:0000313" key="3">
    <source>
        <dbReference type="Proteomes" id="UP000254329"/>
    </source>
</evidence>
<dbReference type="Proteomes" id="UP000254496">
    <property type="component" value="Unassembled WGS sequence"/>
</dbReference>
<name>A0A1V4B1Y5_9PAST</name>
<evidence type="ECO:0000313" key="4">
    <source>
        <dbReference type="Proteomes" id="UP000254496"/>
    </source>
</evidence>
<gene>
    <name evidence="1" type="ORF">NCTC1659_01351</name>
    <name evidence="2" type="ORF">NCTC8540_01508</name>
</gene>
<dbReference type="Proteomes" id="UP000254329">
    <property type="component" value="Unassembled WGS sequence"/>
</dbReference>
<accession>A0A1V4B1Y5</accession>
<dbReference type="EMBL" id="UGHJ01000001">
    <property type="protein sequence ID" value="STO68988.1"/>
    <property type="molecule type" value="Genomic_DNA"/>
</dbReference>
<dbReference type="RefSeq" id="WP_078218099.1">
    <property type="nucleotide sequence ID" value="NZ_MUXZ01000009.1"/>
</dbReference>
<dbReference type="InterPro" id="IPR058630">
    <property type="entry name" value="T4_Y16D"/>
</dbReference>
<dbReference type="STRING" id="733.B0186_03955"/>
<protein>
    <submittedName>
        <fullName evidence="1">Uncharacterized protein</fullName>
    </submittedName>
</protein>
<evidence type="ECO:0000313" key="2">
    <source>
        <dbReference type="EMBL" id="STO68988.1"/>
    </source>
</evidence>
<reference evidence="3 4" key="1">
    <citation type="submission" date="2018-06" db="EMBL/GenBank/DDBJ databases">
        <authorList>
            <consortium name="Pathogen Informatics"/>
            <person name="Doyle S."/>
        </authorList>
    </citation>
    <scope>NUCLEOTIDE SEQUENCE [LARGE SCALE GENOMIC DNA]</scope>
    <source>
        <strain evidence="1 3">NCTC1659</strain>
        <strain evidence="2 4">NCTC8540</strain>
    </source>
</reference>
<dbReference type="AlphaFoldDB" id="A0A1V4B1Y5"/>
<keyword evidence="3" id="KW-1185">Reference proteome</keyword>
<dbReference type="Pfam" id="PF26092">
    <property type="entry name" value="T4_Y16D"/>
    <property type="match status" value="1"/>
</dbReference>
<sequence>MTTLITKGEQVPELIVCAAVRFFNICDPSIEIDIPSVRHMDTFTHSILEQFSYDEWRQKEQGFLTNKMRFVSRKEALEIAKANNQIRRDIGYESKELYSEMLY</sequence>
<organism evidence="1 3">
    <name type="scientific">Canicola haemoglobinophilus</name>
    <dbReference type="NCBI Taxonomy" id="733"/>
    <lineage>
        <taxon>Bacteria</taxon>
        <taxon>Pseudomonadati</taxon>
        <taxon>Pseudomonadota</taxon>
        <taxon>Gammaproteobacteria</taxon>
        <taxon>Pasteurellales</taxon>
        <taxon>Pasteurellaceae</taxon>
        <taxon>Canicola</taxon>
    </lineage>
</organism>
<proteinExistence type="predicted"/>
<evidence type="ECO:0000313" key="1">
    <source>
        <dbReference type="EMBL" id="STO60080.1"/>
    </source>
</evidence>
<dbReference type="EMBL" id="UGHF01000001">
    <property type="protein sequence ID" value="STO60080.1"/>
    <property type="molecule type" value="Genomic_DNA"/>
</dbReference>